<evidence type="ECO:0000256" key="4">
    <source>
        <dbReference type="RuleBase" id="RU004514"/>
    </source>
</evidence>
<dbReference type="RefSeq" id="WP_146453016.1">
    <property type="nucleotide sequence ID" value="NZ_SJPS01000012.1"/>
</dbReference>
<evidence type="ECO:0000313" key="7">
    <source>
        <dbReference type="Proteomes" id="UP000318437"/>
    </source>
</evidence>
<comment type="caution">
    <text evidence="6">The sequence shown here is derived from an EMBL/GenBank/DDBJ whole genome shotgun (WGS) entry which is preliminary data.</text>
</comment>
<comment type="cofactor">
    <cofactor evidence="3">
        <name>pyridoxal 5'-phosphate</name>
        <dbReference type="ChEBI" id="CHEBI:597326"/>
    </cofactor>
</comment>
<organism evidence="6 7">
    <name type="scientific">Bythopirellula polymerisocia</name>
    <dbReference type="NCBI Taxonomy" id="2528003"/>
    <lineage>
        <taxon>Bacteria</taxon>
        <taxon>Pseudomonadati</taxon>
        <taxon>Planctomycetota</taxon>
        <taxon>Planctomycetia</taxon>
        <taxon>Pirellulales</taxon>
        <taxon>Lacipirellulaceae</taxon>
        <taxon>Bythopirellula</taxon>
    </lineage>
</organism>
<dbReference type="OrthoDB" id="9804072at2"/>
<dbReference type="Proteomes" id="UP000318437">
    <property type="component" value="Unassembled WGS sequence"/>
</dbReference>
<feature type="modified residue" description="N6-(pyridoxal phosphate)lysine" evidence="2 3">
    <location>
        <position position="40"/>
    </location>
</feature>
<reference evidence="6 7" key="1">
    <citation type="submission" date="2019-02" db="EMBL/GenBank/DDBJ databases">
        <title>Deep-cultivation of Planctomycetes and their phenomic and genomic characterization uncovers novel biology.</title>
        <authorList>
            <person name="Wiegand S."/>
            <person name="Jogler M."/>
            <person name="Boedeker C."/>
            <person name="Pinto D."/>
            <person name="Vollmers J."/>
            <person name="Rivas-Marin E."/>
            <person name="Kohn T."/>
            <person name="Peeters S.H."/>
            <person name="Heuer A."/>
            <person name="Rast P."/>
            <person name="Oberbeckmann S."/>
            <person name="Bunk B."/>
            <person name="Jeske O."/>
            <person name="Meyerdierks A."/>
            <person name="Storesund J.E."/>
            <person name="Kallscheuer N."/>
            <person name="Luecker S."/>
            <person name="Lage O.M."/>
            <person name="Pohl T."/>
            <person name="Merkel B.J."/>
            <person name="Hornburger P."/>
            <person name="Mueller R.-W."/>
            <person name="Bruemmer F."/>
            <person name="Labrenz M."/>
            <person name="Spormann A.M."/>
            <person name="Op Den Camp H."/>
            <person name="Overmann J."/>
            <person name="Amann R."/>
            <person name="Jetten M.S.M."/>
            <person name="Mascher T."/>
            <person name="Medema M.H."/>
            <person name="Devos D.P."/>
            <person name="Kaster A.-K."/>
            <person name="Ovreas L."/>
            <person name="Rohde M."/>
            <person name="Galperin M.Y."/>
            <person name="Jogler C."/>
        </authorList>
    </citation>
    <scope>NUCLEOTIDE SEQUENCE [LARGE SCALE GENOMIC DNA]</scope>
    <source>
        <strain evidence="6 7">Pla144</strain>
    </source>
</reference>
<dbReference type="Pfam" id="PF01168">
    <property type="entry name" value="Ala_racemase_N"/>
    <property type="match status" value="1"/>
</dbReference>
<dbReference type="InterPro" id="IPR001608">
    <property type="entry name" value="Ala_racemase_N"/>
</dbReference>
<keyword evidence="7" id="KW-1185">Reference proteome</keyword>
<dbReference type="PIRSF" id="PIRSF004848">
    <property type="entry name" value="YBL036c_PLPDEIII"/>
    <property type="match status" value="1"/>
</dbReference>
<accession>A0A5C6CAC5</accession>
<dbReference type="InterPro" id="IPR029066">
    <property type="entry name" value="PLP-binding_barrel"/>
</dbReference>
<proteinExistence type="inferred from homology"/>
<protein>
    <recommendedName>
        <fullName evidence="2">Pyridoxal phosphate homeostasis protein</fullName>
        <shortName evidence="2">PLP homeostasis protein</shortName>
    </recommendedName>
</protein>
<evidence type="ECO:0000259" key="5">
    <source>
        <dbReference type="Pfam" id="PF01168"/>
    </source>
</evidence>
<evidence type="ECO:0000256" key="2">
    <source>
        <dbReference type="HAMAP-Rule" id="MF_02087"/>
    </source>
</evidence>
<dbReference type="PANTHER" id="PTHR10146:SF14">
    <property type="entry name" value="PYRIDOXAL PHOSPHATE HOMEOSTASIS PROTEIN"/>
    <property type="match status" value="1"/>
</dbReference>
<keyword evidence="1 2" id="KW-0663">Pyridoxal phosphate</keyword>
<dbReference type="HAMAP" id="MF_02087">
    <property type="entry name" value="PLP_homeostasis"/>
    <property type="match status" value="1"/>
</dbReference>
<dbReference type="SUPFAM" id="SSF51419">
    <property type="entry name" value="PLP-binding barrel"/>
    <property type="match status" value="1"/>
</dbReference>
<dbReference type="AlphaFoldDB" id="A0A5C6CAC5"/>
<dbReference type="EMBL" id="SJPS01000012">
    <property type="protein sequence ID" value="TWU20897.1"/>
    <property type="molecule type" value="Genomic_DNA"/>
</dbReference>
<comment type="function">
    <text evidence="2">Pyridoxal 5'-phosphate (PLP)-binding protein, which is involved in PLP homeostasis.</text>
</comment>
<sequence length="235" mass="25348">MSLTVQLITDNLARVRERIAEAATSVNRDPGEIQLIGVSKYVGVAETAALLAAGCIDLGESRPQQLWEKAEAQELASARWHLVGHLQRNKVRRTLPVVELIHSVDSWRLLKAIDQCAEELGLTACVLLEVNCTGENAKHGLSADELRRLLPSLPELKHVSARGLMTMAALKGGLAVAENNFAALRELRDESLGECPLGVHLPELSMGMSQDFEAAIRAGATMVRVGSCLFDGVAP</sequence>
<feature type="domain" description="Alanine racemase N-terminal" evidence="5">
    <location>
        <begin position="11"/>
        <end position="230"/>
    </location>
</feature>
<evidence type="ECO:0000313" key="6">
    <source>
        <dbReference type="EMBL" id="TWU20897.1"/>
    </source>
</evidence>
<dbReference type="NCBIfam" id="TIGR00044">
    <property type="entry name" value="YggS family pyridoxal phosphate-dependent enzyme"/>
    <property type="match status" value="1"/>
</dbReference>
<dbReference type="GO" id="GO:0030170">
    <property type="term" value="F:pyridoxal phosphate binding"/>
    <property type="evidence" value="ECO:0007669"/>
    <property type="project" value="UniProtKB-UniRule"/>
</dbReference>
<name>A0A5C6CAC5_9BACT</name>
<dbReference type="PANTHER" id="PTHR10146">
    <property type="entry name" value="PROLINE SYNTHETASE CO-TRANSCRIBED BACTERIAL HOMOLOG PROTEIN"/>
    <property type="match status" value="1"/>
</dbReference>
<evidence type="ECO:0000256" key="1">
    <source>
        <dbReference type="ARBA" id="ARBA00022898"/>
    </source>
</evidence>
<dbReference type="InterPro" id="IPR011078">
    <property type="entry name" value="PyrdxlP_homeostasis"/>
</dbReference>
<dbReference type="CDD" id="cd00635">
    <property type="entry name" value="PLPDE_III_YBL036c_like"/>
    <property type="match status" value="1"/>
</dbReference>
<evidence type="ECO:0000256" key="3">
    <source>
        <dbReference type="PIRSR" id="PIRSR004848-1"/>
    </source>
</evidence>
<comment type="similarity">
    <text evidence="2 4">Belongs to the pyridoxal phosphate-binding protein YggS/PROSC family.</text>
</comment>
<dbReference type="Gene3D" id="3.20.20.10">
    <property type="entry name" value="Alanine racemase"/>
    <property type="match status" value="1"/>
</dbReference>
<gene>
    <name evidence="6" type="ORF">Pla144_47970</name>
</gene>